<evidence type="ECO:0000259" key="2">
    <source>
        <dbReference type="Pfam" id="PF00646"/>
    </source>
</evidence>
<dbReference type="PANTHER" id="PTHR31672:SF13">
    <property type="entry name" value="F-BOX PROTEIN CPR30-LIKE"/>
    <property type="match status" value="1"/>
</dbReference>
<evidence type="ECO:0000256" key="1">
    <source>
        <dbReference type="SAM" id="MobiDB-lite"/>
    </source>
</evidence>
<gene>
    <name evidence="4" type="ORF">ERUC_LOCUS14607</name>
</gene>
<feature type="domain" description="F-box" evidence="2">
    <location>
        <begin position="100"/>
        <end position="127"/>
    </location>
</feature>
<comment type="caution">
    <text evidence="4">The sequence shown here is derived from an EMBL/GenBank/DDBJ whole genome shotgun (WGS) entry which is preliminary data.</text>
</comment>
<evidence type="ECO:0000313" key="4">
    <source>
        <dbReference type="EMBL" id="CAH8337590.1"/>
    </source>
</evidence>
<dbReference type="Pfam" id="PF08268">
    <property type="entry name" value="FBA_3"/>
    <property type="match status" value="1"/>
</dbReference>
<name>A0ABC8JZW1_ERUVS</name>
<dbReference type="InterPro" id="IPR017451">
    <property type="entry name" value="F-box-assoc_interact_dom"/>
</dbReference>
<dbReference type="NCBIfam" id="TIGR01640">
    <property type="entry name" value="F_box_assoc_1"/>
    <property type="match status" value="1"/>
</dbReference>
<reference evidence="4 5" key="1">
    <citation type="submission" date="2022-03" db="EMBL/GenBank/DDBJ databases">
        <authorList>
            <person name="Macdonald S."/>
            <person name="Ahmed S."/>
            <person name="Newling K."/>
        </authorList>
    </citation>
    <scope>NUCLEOTIDE SEQUENCE [LARGE SCALE GENOMIC DNA]</scope>
</reference>
<feature type="region of interest" description="Disordered" evidence="1">
    <location>
        <begin position="1"/>
        <end position="23"/>
    </location>
</feature>
<feature type="region of interest" description="Disordered" evidence="1">
    <location>
        <begin position="46"/>
        <end position="65"/>
    </location>
</feature>
<dbReference type="EMBL" id="CAKOAT010137376">
    <property type="protein sequence ID" value="CAH8337590.1"/>
    <property type="molecule type" value="Genomic_DNA"/>
</dbReference>
<proteinExistence type="predicted"/>
<dbReference type="Proteomes" id="UP001642260">
    <property type="component" value="Unassembled WGS sequence"/>
</dbReference>
<dbReference type="InterPro" id="IPR013187">
    <property type="entry name" value="F-box-assoc_dom_typ3"/>
</dbReference>
<accession>A0ABC8JZW1</accession>
<feature type="domain" description="F-box associated beta-propeller type 3" evidence="3">
    <location>
        <begin position="152"/>
        <end position="389"/>
    </location>
</feature>
<keyword evidence="5" id="KW-1185">Reference proteome</keyword>
<dbReference type="InterPro" id="IPR001810">
    <property type="entry name" value="F-box_dom"/>
</dbReference>
<dbReference type="SUPFAM" id="SSF81383">
    <property type="entry name" value="F-box domain"/>
    <property type="match status" value="1"/>
</dbReference>
<dbReference type="PANTHER" id="PTHR31672">
    <property type="entry name" value="BNACNNG10540D PROTEIN"/>
    <property type="match status" value="1"/>
</dbReference>
<dbReference type="Pfam" id="PF00646">
    <property type="entry name" value="F-box"/>
    <property type="match status" value="1"/>
</dbReference>
<dbReference type="InterPro" id="IPR050796">
    <property type="entry name" value="SCF_F-box_component"/>
</dbReference>
<dbReference type="InterPro" id="IPR036047">
    <property type="entry name" value="F-box-like_dom_sf"/>
</dbReference>
<organism evidence="4 5">
    <name type="scientific">Eruca vesicaria subsp. sativa</name>
    <name type="common">Garden rocket</name>
    <name type="synonym">Eruca sativa</name>
    <dbReference type="NCBI Taxonomy" id="29727"/>
    <lineage>
        <taxon>Eukaryota</taxon>
        <taxon>Viridiplantae</taxon>
        <taxon>Streptophyta</taxon>
        <taxon>Embryophyta</taxon>
        <taxon>Tracheophyta</taxon>
        <taxon>Spermatophyta</taxon>
        <taxon>Magnoliopsida</taxon>
        <taxon>eudicotyledons</taxon>
        <taxon>Gunneridae</taxon>
        <taxon>Pentapetalae</taxon>
        <taxon>rosids</taxon>
        <taxon>malvids</taxon>
        <taxon>Brassicales</taxon>
        <taxon>Brassicaceae</taxon>
        <taxon>Brassiceae</taxon>
        <taxon>Eruca</taxon>
    </lineage>
</organism>
<protein>
    <recommendedName>
        <fullName evidence="6">F-box domain-containing protein</fullName>
    </recommendedName>
</protein>
<evidence type="ECO:0008006" key="6">
    <source>
        <dbReference type="Google" id="ProtNLM"/>
    </source>
</evidence>
<evidence type="ECO:0000313" key="5">
    <source>
        <dbReference type="Proteomes" id="UP001642260"/>
    </source>
</evidence>
<sequence length="447" mass="52358">MGEPNTSTTWETLATDAQVPTPPDFSHLKKWLSANNVSRRQHIKDVEKDVQNNSLNEEEGPHRQLIKEEEEDVQNNSHNQERPRVAQVVITDHIIEGWLLERLPEKSICRFKSVSKQWKSMIESSYLAKKRLARYPNPRLLVLRLEMSTDRCSRTIFLENISKDNHDHHKLIIYTYQFPHPYPTNNVDDNIGWITGYCNGLVCIYDFGYIYLINPATRSLRILSPTVLLEYTGRSGWPGELPISVGFGRDIVTGAYKVVLMYLFDDNIVKAEVFNLNTEERGYTIFPLFYDELSNDKLSVFANGSLFWLSWLETSYYGFRKKLPKLGAIDLHTEKFRDVLLPCWYTEHSQSVYIWSLRERLCLSDVLQHPNMYVWCLQHEDPSVKWVKILSVDMSSMDCLDPNYWKLGLAACYLRRRRNEPHKNFLEHVSNEHRRTVLYTENLVSSV</sequence>
<feature type="compositionally biased region" description="Polar residues" evidence="1">
    <location>
        <begin position="1"/>
        <end position="12"/>
    </location>
</feature>
<evidence type="ECO:0000259" key="3">
    <source>
        <dbReference type="Pfam" id="PF08268"/>
    </source>
</evidence>
<dbReference type="AlphaFoldDB" id="A0ABC8JZW1"/>